<protein>
    <recommendedName>
        <fullName evidence="1">Thioredoxin domain-containing protein</fullName>
    </recommendedName>
</protein>
<proteinExistence type="predicted"/>
<dbReference type="InterPro" id="IPR013766">
    <property type="entry name" value="Thioredoxin_domain"/>
</dbReference>
<dbReference type="InterPro" id="IPR036249">
    <property type="entry name" value="Thioredoxin-like_sf"/>
</dbReference>
<comment type="caution">
    <text evidence="2">The sequence shown here is derived from an EMBL/GenBank/DDBJ whole genome shotgun (WGS) entry which is preliminary data.</text>
</comment>
<organism evidence="2 3">
    <name type="scientific">Candidatus Buchananbacteria bacterium RBG_13_36_9</name>
    <dbReference type="NCBI Taxonomy" id="1797530"/>
    <lineage>
        <taxon>Bacteria</taxon>
        <taxon>Candidatus Buchananiibacteriota</taxon>
    </lineage>
</organism>
<dbReference type="CDD" id="cd02947">
    <property type="entry name" value="TRX_family"/>
    <property type="match status" value="1"/>
</dbReference>
<gene>
    <name evidence="2" type="ORF">A2Y82_01515</name>
</gene>
<evidence type="ECO:0000259" key="1">
    <source>
        <dbReference type="PROSITE" id="PS51352"/>
    </source>
</evidence>
<dbReference type="PROSITE" id="PS51352">
    <property type="entry name" value="THIOREDOXIN_2"/>
    <property type="match status" value="1"/>
</dbReference>
<dbReference type="Gene3D" id="3.40.30.10">
    <property type="entry name" value="Glutaredoxin"/>
    <property type="match status" value="1"/>
</dbReference>
<reference evidence="2 3" key="1">
    <citation type="journal article" date="2016" name="Nat. Commun.">
        <title>Thousands of microbial genomes shed light on interconnected biogeochemical processes in an aquifer system.</title>
        <authorList>
            <person name="Anantharaman K."/>
            <person name="Brown C.T."/>
            <person name="Hug L.A."/>
            <person name="Sharon I."/>
            <person name="Castelle C.J."/>
            <person name="Probst A.J."/>
            <person name="Thomas B.C."/>
            <person name="Singh A."/>
            <person name="Wilkins M.J."/>
            <person name="Karaoz U."/>
            <person name="Brodie E.L."/>
            <person name="Williams K.H."/>
            <person name="Hubbard S.S."/>
            <person name="Banfield J.F."/>
        </authorList>
    </citation>
    <scope>NUCLEOTIDE SEQUENCE [LARGE SCALE GENOMIC DNA]</scope>
</reference>
<dbReference type="EMBL" id="MHHZ01000022">
    <property type="protein sequence ID" value="OGY41069.1"/>
    <property type="molecule type" value="Genomic_DNA"/>
</dbReference>
<dbReference type="Pfam" id="PF00085">
    <property type="entry name" value="Thioredoxin"/>
    <property type="match status" value="1"/>
</dbReference>
<evidence type="ECO:0000313" key="3">
    <source>
        <dbReference type="Proteomes" id="UP000176498"/>
    </source>
</evidence>
<accession>A0A1G1XM12</accession>
<sequence length="90" mass="10697">MKVLKFGAVWCAGCLIMKPRWQEIEKELPWLKTEYYDIDESVEVAKDYNIEAGTMPTFVFLDKEDNEFLRLHGEIDKEKLLKILEENKDK</sequence>
<feature type="domain" description="Thioredoxin" evidence="1">
    <location>
        <begin position="1"/>
        <end position="89"/>
    </location>
</feature>
<dbReference type="SUPFAM" id="SSF52833">
    <property type="entry name" value="Thioredoxin-like"/>
    <property type="match status" value="1"/>
</dbReference>
<dbReference type="AlphaFoldDB" id="A0A1G1XM12"/>
<name>A0A1G1XM12_9BACT</name>
<dbReference type="Proteomes" id="UP000176498">
    <property type="component" value="Unassembled WGS sequence"/>
</dbReference>
<evidence type="ECO:0000313" key="2">
    <source>
        <dbReference type="EMBL" id="OGY41069.1"/>
    </source>
</evidence>